<dbReference type="PANTHER" id="PTHR33127:SF5">
    <property type="entry name" value="TRANSMEMBRANE PROTEIN"/>
    <property type="match status" value="1"/>
</dbReference>
<reference evidence="2" key="1">
    <citation type="journal article" date="2019" name="Sci. Rep.">
        <title>Draft genome of Tanacetum cinerariifolium, the natural source of mosquito coil.</title>
        <authorList>
            <person name="Yamashiro T."/>
            <person name="Shiraishi A."/>
            <person name="Satake H."/>
            <person name="Nakayama K."/>
        </authorList>
    </citation>
    <scope>NUCLEOTIDE SEQUENCE</scope>
</reference>
<dbReference type="AlphaFoldDB" id="A0A699SGL8"/>
<gene>
    <name evidence="2" type="ORF">Tci_868781</name>
</gene>
<dbReference type="EMBL" id="BKCJ011162467">
    <property type="protein sequence ID" value="GFC96811.1"/>
    <property type="molecule type" value="Genomic_DNA"/>
</dbReference>
<feature type="domain" description="KIB1-4 beta-propeller" evidence="1">
    <location>
        <begin position="73"/>
        <end position="141"/>
    </location>
</feature>
<proteinExistence type="predicted"/>
<protein>
    <recommendedName>
        <fullName evidence="1">KIB1-4 beta-propeller domain-containing protein</fullName>
    </recommendedName>
</protein>
<dbReference type="PANTHER" id="PTHR33127">
    <property type="entry name" value="TRANSMEMBRANE PROTEIN"/>
    <property type="match status" value="1"/>
</dbReference>
<sequence>MIMEFCIGLEYLNFRATCKRCHLATPVVRWRGEVTLKRLQNYSLLSPWLMMADEKRGIVTLEDPLYGYKYFMKKLPASVADGEICHSRYGWLLYYSEHGLEFCNPFTNEVHDLPVTNDYFYSLCISAPPSSPDCMVVAFSYK</sequence>
<comment type="caution">
    <text evidence="2">The sequence shown here is derived from an EMBL/GenBank/DDBJ whole genome shotgun (WGS) entry which is preliminary data.</text>
</comment>
<evidence type="ECO:0000313" key="2">
    <source>
        <dbReference type="EMBL" id="GFC96811.1"/>
    </source>
</evidence>
<feature type="non-terminal residue" evidence="2">
    <location>
        <position position="142"/>
    </location>
</feature>
<name>A0A699SGL8_TANCI</name>
<organism evidence="2">
    <name type="scientific">Tanacetum cinerariifolium</name>
    <name type="common">Dalmatian daisy</name>
    <name type="synonym">Chrysanthemum cinerariifolium</name>
    <dbReference type="NCBI Taxonomy" id="118510"/>
    <lineage>
        <taxon>Eukaryota</taxon>
        <taxon>Viridiplantae</taxon>
        <taxon>Streptophyta</taxon>
        <taxon>Embryophyta</taxon>
        <taxon>Tracheophyta</taxon>
        <taxon>Spermatophyta</taxon>
        <taxon>Magnoliopsida</taxon>
        <taxon>eudicotyledons</taxon>
        <taxon>Gunneridae</taxon>
        <taxon>Pentapetalae</taxon>
        <taxon>asterids</taxon>
        <taxon>campanulids</taxon>
        <taxon>Asterales</taxon>
        <taxon>Asteraceae</taxon>
        <taxon>Asteroideae</taxon>
        <taxon>Anthemideae</taxon>
        <taxon>Anthemidinae</taxon>
        <taxon>Tanacetum</taxon>
    </lineage>
</organism>
<dbReference type="InterPro" id="IPR005174">
    <property type="entry name" value="KIB1-4_b-propeller"/>
</dbReference>
<accession>A0A699SGL8</accession>
<dbReference type="Pfam" id="PF03478">
    <property type="entry name" value="Beta-prop_KIB1-4"/>
    <property type="match status" value="1"/>
</dbReference>
<evidence type="ECO:0000259" key="1">
    <source>
        <dbReference type="Pfam" id="PF03478"/>
    </source>
</evidence>